<reference evidence="2" key="1">
    <citation type="journal article" date="2022" name="bioRxiv">
        <title>Sequencing and chromosome-scale assembly of the giantPleurodeles waltlgenome.</title>
        <authorList>
            <person name="Brown T."/>
            <person name="Elewa A."/>
            <person name="Iarovenko S."/>
            <person name="Subramanian E."/>
            <person name="Araus A.J."/>
            <person name="Petzold A."/>
            <person name="Susuki M."/>
            <person name="Suzuki K.-i.T."/>
            <person name="Hayashi T."/>
            <person name="Toyoda A."/>
            <person name="Oliveira C."/>
            <person name="Osipova E."/>
            <person name="Leigh N.D."/>
            <person name="Simon A."/>
            <person name="Yun M.H."/>
        </authorList>
    </citation>
    <scope>NUCLEOTIDE SEQUENCE</scope>
    <source>
        <strain evidence="2">20211129_DDA</strain>
        <tissue evidence="2">Liver</tissue>
    </source>
</reference>
<dbReference type="AlphaFoldDB" id="A0AAV7MKJ1"/>
<dbReference type="EMBL" id="JANPWB010000013">
    <property type="protein sequence ID" value="KAJ1103664.1"/>
    <property type="molecule type" value="Genomic_DNA"/>
</dbReference>
<feature type="region of interest" description="Disordered" evidence="1">
    <location>
        <begin position="109"/>
        <end position="153"/>
    </location>
</feature>
<sequence length="153" mass="17149">MSRYEQAHVLGEDSKTSKACASLAVRGLHRWDHFCLLCPSVPLKGRHLHFDQHLKGSLATAERRWRAELPKYRARPKKRTPGPVPASEGGFPGLTWRIPIICHEHHAAAESSAKADRQRGRRAGWHAVWRPGRPAARQTERRGETDGSTADAL</sequence>
<keyword evidence="3" id="KW-1185">Reference proteome</keyword>
<evidence type="ECO:0000256" key="1">
    <source>
        <dbReference type="SAM" id="MobiDB-lite"/>
    </source>
</evidence>
<dbReference type="Proteomes" id="UP001066276">
    <property type="component" value="Chromosome 9"/>
</dbReference>
<name>A0AAV7MKJ1_PLEWA</name>
<feature type="compositionally biased region" description="Basic and acidic residues" evidence="1">
    <location>
        <begin position="109"/>
        <end position="118"/>
    </location>
</feature>
<proteinExistence type="predicted"/>
<evidence type="ECO:0000313" key="2">
    <source>
        <dbReference type="EMBL" id="KAJ1103664.1"/>
    </source>
</evidence>
<comment type="caution">
    <text evidence="2">The sequence shown here is derived from an EMBL/GenBank/DDBJ whole genome shotgun (WGS) entry which is preliminary data.</text>
</comment>
<gene>
    <name evidence="2" type="ORF">NDU88_001085</name>
</gene>
<feature type="region of interest" description="Disordered" evidence="1">
    <location>
        <begin position="69"/>
        <end position="90"/>
    </location>
</feature>
<protein>
    <submittedName>
        <fullName evidence="2">Uncharacterized protein</fullName>
    </submittedName>
</protein>
<accession>A0AAV7MKJ1</accession>
<evidence type="ECO:0000313" key="3">
    <source>
        <dbReference type="Proteomes" id="UP001066276"/>
    </source>
</evidence>
<organism evidence="2 3">
    <name type="scientific">Pleurodeles waltl</name>
    <name type="common">Iberian ribbed newt</name>
    <dbReference type="NCBI Taxonomy" id="8319"/>
    <lineage>
        <taxon>Eukaryota</taxon>
        <taxon>Metazoa</taxon>
        <taxon>Chordata</taxon>
        <taxon>Craniata</taxon>
        <taxon>Vertebrata</taxon>
        <taxon>Euteleostomi</taxon>
        <taxon>Amphibia</taxon>
        <taxon>Batrachia</taxon>
        <taxon>Caudata</taxon>
        <taxon>Salamandroidea</taxon>
        <taxon>Salamandridae</taxon>
        <taxon>Pleurodelinae</taxon>
        <taxon>Pleurodeles</taxon>
    </lineage>
</organism>